<evidence type="ECO:0000256" key="7">
    <source>
        <dbReference type="SAM" id="Phobius"/>
    </source>
</evidence>
<gene>
    <name evidence="6" type="primary">lptE</name>
    <name evidence="8" type="ORF">E2B99_03675</name>
</gene>
<proteinExistence type="inferred from homology"/>
<dbReference type="STRING" id="1120977.GCA_000619845_00064"/>
<dbReference type="Pfam" id="PF04390">
    <property type="entry name" value="LptE"/>
    <property type="match status" value="1"/>
</dbReference>
<evidence type="ECO:0000313" key="9">
    <source>
        <dbReference type="Proteomes" id="UP000297834"/>
    </source>
</evidence>
<keyword evidence="3" id="KW-0564">Palmitate</keyword>
<evidence type="ECO:0000256" key="3">
    <source>
        <dbReference type="ARBA" id="ARBA00023139"/>
    </source>
</evidence>
<dbReference type="PANTHER" id="PTHR38098">
    <property type="entry name" value="LPS-ASSEMBLY LIPOPROTEIN LPTE"/>
    <property type="match status" value="1"/>
</dbReference>
<sequence length="189" mass="20921">MGTAGMKQPRILTGITLRHLSLSLALGLAAVSMYGCGFHLRGTQTAAIPVAYKNVQVDLPKQAEALREPLVVYLQSLGAMVNQDKSAPIIKITDYQQTRQLLSGRLTEVQLRLAITYHIESSLGEPLTIDYSVYSRRSYQYDIATVNTENQEEAHLIEEMNLDAAMQIARQLHAGRMQYATANDKTTAP</sequence>
<dbReference type="PANTHER" id="PTHR38098:SF1">
    <property type="entry name" value="LPS-ASSEMBLY LIPOPROTEIN LPTE"/>
    <property type="match status" value="1"/>
</dbReference>
<dbReference type="GO" id="GO:0015920">
    <property type="term" value="P:lipopolysaccharide transport"/>
    <property type="evidence" value="ECO:0007669"/>
    <property type="project" value="TreeGrafter"/>
</dbReference>
<organism evidence="8 9">
    <name type="scientific">Alkanindiges illinoisensis</name>
    <dbReference type="NCBI Taxonomy" id="197183"/>
    <lineage>
        <taxon>Bacteria</taxon>
        <taxon>Pseudomonadati</taxon>
        <taxon>Pseudomonadota</taxon>
        <taxon>Gammaproteobacteria</taxon>
        <taxon>Moraxellales</taxon>
        <taxon>Moraxellaceae</taxon>
        <taxon>Alkanindiges</taxon>
    </lineage>
</organism>
<dbReference type="Proteomes" id="UP000297834">
    <property type="component" value="Unassembled WGS sequence"/>
</dbReference>
<dbReference type="GO" id="GO:0009279">
    <property type="term" value="C:cell outer membrane"/>
    <property type="evidence" value="ECO:0007669"/>
    <property type="project" value="UniProtKB-UniRule"/>
</dbReference>
<evidence type="ECO:0000313" key="8">
    <source>
        <dbReference type="EMBL" id="TEU30009.1"/>
    </source>
</evidence>
<evidence type="ECO:0000256" key="6">
    <source>
        <dbReference type="HAMAP-Rule" id="MF_01186"/>
    </source>
</evidence>
<dbReference type="HAMAP" id="MF_01186">
    <property type="entry name" value="LPS_assembly_LptE"/>
    <property type="match status" value="1"/>
</dbReference>
<feature type="transmembrane region" description="Helical" evidence="7">
    <location>
        <begin position="20"/>
        <end position="40"/>
    </location>
</feature>
<dbReference type="GO" id="GO:0043165">
    <property type="term" value="P:Gram-negative-bacterium-type cell outer membrane assembly"/>
    <property type="evidence" value="ECO:0007669"/>
    <property type="project" value="UniProtKB-UniRule"/>
</dbReference>
<keyword evidence="5" id="KW-0449">Lipoprotein</keyword>
<keyword evidence="1" id="KW-0732">Signal</keyword>
<evidence type="ECO:0000256" key="4">
    <source>
        <dbReference type="ARBA" id="ARBA00023237"/>
    </source>
</evidence>
<keyword evidence="4 6" id="KW-0998">Cell outer membrane</keyword>
<keyword evidence="7" id="KW-1133">Transmembrane helix</keyword>
<comment type="caution">
    <text evidence="8">The sequence shown here is derived from an EMBL/GenBank/DDBJ whole genome shotgun (WGS) entry which is preliminary data.</text>
</comment>
<comment type="function">
    <text evidence="6">Together with LptD, is involved in the assembly of lipopolysaccharide (LPS) at the surface of the outer membrane. Required for the proper assembly of LptD. Binds LPS and may serve as the LPS recognition site at the outer membrane.</text>
</comment>
<dbReference type="InterPro" id="IPR007485">
    <property type="entry name" value="LPS_assembly_LptE"/>
</dbReference>
<accession>A0A4Y7XEC5</accession>
<comment type="subunit">
    <text evidence="6">Component of the lipopolysaccharide transport and assembly complex. Interacts with LptD.</text>
</comment>
<reference evidence="8 9" key="1">
    <citation type="submission" date="2019-03" db="EMBL/GenBank/DDBJ databases">
        <title>Alkanindiges illinoisensis: a potential pathogenic isolated from ascites of a gastric cancer patient with abdominal metastasis.</title>
        <authorList>
            <person name="Hu X."/>
            <person name="Yang B."/>
            <person name="Yan X."/>
            <person name="Lin L."/>
            <person name="Zhao H."/>
            <person name="Zhou F."/>
            <person name="Su B."/>
            <person name="Chen J."/>
            <person name="Rui Y."/>
            <person name="Wang Q."/>
            <person name="Zheng L."/>
        </authorList>
    </citation>
    <scope>NUCLEOTIDE SEQUENCE [LARGE SCALE GENOMIC DNA]</scope>
    <source>
        <strain evidence="8 9">NFYY 23406</strain>
    </source>
</reference>
<keyword evidence="9" id="KW-1185">Reference proteome</keyword>
<dbReference type="GO" id="GO:1990351">
    <property type="term" value="C:transporter complex"/>
    <property type="evidence" value="ECO:0007669"/>
    <property type="project" value="TreeGrafter"/>
</dbReference>
<dbReference type="OrthoDB" id="7349153at2"/>
<protein>
    <recommendedName>
        <fullName evidence="6">LPS-assembly lipoprotein LptE</fullName>
    </recommendedName>
</protein>
<dbReference type="AlphaFoldDB" id="A0A4Y7XEC5"/>
<comment type="similarity">
    <text evidence="6">Belongs to the LptE lipoprotein family.</text>
</comment>
<dbReference type="EMBL" id="SNTY01000013">
    <property type="protein sequence ID" value="TEU30009.1"/>
    <property type="molecule type" value="Genomic_DNA"/>
</dbReference>
<keyword evidence="2 6" id="KW-0472">Membrane</keyword>
<evidence type="ECO:0000256" key="1">
    <source>
        <dbReference type="ARBA" id="ARBA00022729"/>
    </source>
</evidence>
<evidence type="ECO:0000256" key="5">
    <source>
        <dbReference type="ARBA" id="ARBA00023288"/>
    </source>
</evidence>
<dbReference type="Gene3D" id="3.30.160.150">
    <property type="entry name" value="Lipoprotein like domain"/>
    <property type="match status" value="1"/>
</dbReference>
<evidence type="ECO:0000256" key="2">
    <source>
        <dbReference type="ARBA" id="ARBA00023136"/>
    </source>
</evidence>
<dbReference type="GO" id="GO:0001530">
    <property type="term" value="F:lipopolysaccharide binding"/>
    <property type="evidence" value="ECO:0007669"/>
    <property type="project" value="TreeGrafter"/>
</dbReference>
<keyword evidence="7" id="KW-0812">Transmembrane</keyword>
<name>A0A4Y7XEC5_9GAMM</name>